<dbReference type="InterPro" id="IPR055443">
    <property type="entry name" value="HEAT_ECM29"/>
</dbReference>
<evidence type="ECO:0000256" key="2">
    <source>
        <dbReference type="ARBA" id="ARBA00022490"/>
    </source>
</evidence>
<dbReference type="GO" id="GO:0043248">
    <property type="term" value="P:proteasome assembly"/>
    <property type="evidence" value="ECO:0007669"/>
    <property type="project" value="InterPro"/>
</dbReference>
<comment type="subcellular location">
    <subcellularLocation>
        <location evidence="1">Cytoplasm</location>
    </subcellularLocation>
</comment>
<proteinExistence type="predicted"/>
<dbReference type="PANTHER" id="PTHR23346">
    <property type="entry name" value="TRANSLATIONAL ACTIVATOR GCN1-RELATED"/>
    <property type="match status" value="1"/>
</dbReference>
<feature type="compositionally biased region" description="Low complexity" evidence="5">
    <location>
        <begin position="214"/>
        <end position="227"/>
    </location>
</feature>
<dbReference type="Proteomes" id="UP001054902">
    <property type="component" value="Unassembled WGS sequence"/>
</dbReference>
<evidence type="ECO:0000256" key="5">
    <source>
        <dbReference type="SAM" id="MobiDB-lite"/>
    </source>
</evidence>
<dbReference type="SUPFAM" id="SSF48371">
    <property type="entry name" value="ARM repeat"/>
    <property type="match status" value="2"/>
</dbReference>
<dbReference type="InterPro" id="IPR024372">
    <property type="entry name" value="Ecm29_N"/>
</dbReference>
<reference evidence="8 9" key="1">
    <citation type="journal article" date="2021" name="Sci. Rep.">
        <title>The genome of the diatom Chaetoceros tenuissimus carries an ancient integrated fragment of an extant virus.</title>
        <authorList>
            <person name="Hongo Y."/>
            <person name="Kimura K."/>
            <person name="Takaki Y."/>
            <person name="Yoshida Y."/>
            <person name="Baba S."/>
            <person name="Kobayashi G."/>
            <person name="Nagasaki K."/>
            <person name="Hano T."/>
            <person name="Tomaru Y."/>
        </authorList>
    </citation>
    <scope>NUCLEOTIDE SEQUENCE [LARGE SCALE GENOMIC DNA]</scope>
    <source>
        <strain evidence="8 9">NIES-3715</strain>
    </source>
</reference>
<dbReference type="Pfam" id="PF13001">
    <property type="entry name" value="ECM29_N"/>
    <property type="match status" value="1"/>
</dbReference>
<dbReference type="Pfam" id="PF24492">
    <property type="entry name" value="HEAT_ECM29"/>
    <property type="match status" value="1"/>
</dbReference>
<dbReference type="InterPro" id="IPR016024">
    <property type="entry name" value="ARM-type_fold"/>
</dbReference>
<dbReference type="GO" id="GO:0005737">
    <property type="term" value="C:cytoplasm"/>
    <property type="evidence" value="ECO:0007669"/>
    <property type="project" value="UniProtKB-SubCell"/>
</dbReference>
<keyword evidence="4" id="KW-0647">Proteasome</keyword>
<dbReference type="GO" id="GO:0000502">
    <property type="term" value="C:proteasome complex"/>
    <property type="evidence" value="ECO:0007669"/>
    <property type="project" value="UniProtKB-KW"/>
</dbReference>
<evidence type="ECO:0000259" key="6">
    <source>
        <dbReference type="Pfam" id="PF13001"/>
    </source>
</evidence>
<organism evidence="8 9">
    <name type="scientific">Chaetoceros tenuissimus</name>
    <dbReference type="NCBI Taxonomy" id="426638"/>
    <lineage>
        <taxon>Eukaryota</taxon>
        <taxon>Sar</taxon>
        <taxon>Stramenopiles</taxon>
        <taxon>Ochrophyta</taxon>
        <taxon>Bacillariophyta</taxon>
        <taxon>Coscinodiscophyceae</taxon>
        <taxon>Chaetocerotophycidae</taxon>
        <taxon>Chaetocerotales</taxon>
        <taxon>Chaetocerotaceae</taxon>
        <taxon>Chaetoceros</taxon>
    </lineage>
</organism>
<evidence type="ECO:0000313" key="8">
    <source>
        <dbReference type="EMBL" id="GFH52983.1"/>
    </source>
</evidence>
<dbReference type="EMBL" id="BLLK01000046">
    <property type="protein sequence ID" value="GFH52983.1"/>
    <property type="molecule type" value="Genomic_DNA"/>
</dbReference>
<dbReference type="InterPro" id="IPR011989">
    <property type="entry name" value="ARM-like"/>
</dbReference>
<keyword evidence="3" id="KW-0677">Repeat</keyword>
<keyword evidence="9" id="KW-1185">Reference proteome</keyword>
<dbReference type="GO" id="GO:0036503">
    <property type="term" value="P:ERAD pathway"/>
    <property type="evidence" value="ECO:0007669"/>
    <property type="project" value="TreeGrafter"/>
</dbReference>
<protein>
    <submittedName>
        <fullName evidence="8">Uncharacterized protein</fullName>
    </submittedName>
</protein>
<dbReference type="Gene3D" id="1.25.10.10">
    <property type="entry name" value="Leucine-rich Repeat Variant"/>
    <property type="match status" value="2"/>
</dbReference>
<sequence length="2283" mass="250328">MNIEETHKEAKNELNTLGRVSHRLAMTEGPQLEKVLSLLLPRLLKRIGDNHTKTIKLTKDLTKSETVKATKILFDQIHSKLIEMISHILKRVRADDSCSLPMKAILEILFDFEKNEALISQNKDIDPFSMNLSLTFLTIGITRSCVETLENIFPALLACLGAHSDISSLSSASKKSQGFQISHLVLRCIEGIVVGKRNIKKRSSMEVKSPSDLSASSNSVTKNSSSAEGTNESKNNLNLAREIIKRDATGNVLYELLLDVLLYQNVDGNMPPPGLSQFSKERLLSGNSLTGKNWIQEVSTGNRLKDLKISILDAIAPTRFDIFNVCDNRKRNGFKDRLNTSKMIALLIVSSGDQNIDVSDRASLYLKAHMDSFRSSSRREKSNDGANTNRMTIDLMGEPIVLMSSLLSLVVGCVIADDVIAKKQSTNIITKLGHDTKDMDCQNVMLLKRRMVSVHNATSIMTFITSKAFGDCPSIFAPLSTHSTFESSRDYYDLCSERAYLIGALCHSCLKKYANSGNALSSLSISGNTGNPSISALKLVNALCIRLSSLYDVMVSNAVSHEKLHSLLSLFYGNAFRIVGIAASAHSGDISSKIGLEARDASYGIISMICRSEAASSEHSFVFNCGEQSISNDKKWKTASALILFGCIRNESEHLLPRAIACLDSLLASYERFTREALSSSNLPTDFNPWAMDVDKNDKSHTYLESLSVPLKSLLWNNVKPTFPKASRTAAVQWACKLLMPIDVLSACHILCYLSGDSDVTVSATAIAALGLENQMGEDFKLIENEDTKIPSFTDFACQVLADNPNSSPWRPRFLDFAPTGQSATIRFALTCLLTDFGYIDDAITTFIHCLGTILERAKLKTIPSHLQTLEECSICLSTLLANSSFARRVVVQNETIGSQQIAEVALNAPSSKARRFFSKSILHLFEDKDIWCDNDNQFNISSWLGKTNIHSSIESCGEILKEMSSPSFMSARIHGAAFFGGSCIHALHKILETEKSNEPLLKSIESASPLICSLGKGCLHSDEVIGNACAGALHLAFLPSADDAARLQNGKDVCKALSFLIKALKRFGNGDHTDEQRTVLLTKAAGSLLSSTTLHNEEDCSNEVTTCRNDCVDTLLSLLGSSANKKESLLSIFVGEALGDFADAYSPVGSSWTMPKDSPPNEFSEKYANELPPHEQVFYKLYNVMSATNPQKRTATAPALFAIVGRASKKINQNNASNHRHFIQTVCKNLEKIQRSFLKLLSDPKSKQLSRESCQLGLAACFSLSKYSSKEVSDNLFAHLLRAFGESSNYGGSALMETRSQENVVEVGGVDGMSESALGAFKEMARTALMINRPDVLYSLLVISVSHPFWETSIYTPENLLGHENSLGGNLQKVKMALQPHMETLLPRLLKACNDPNKETKEKMCTLWVGLTGGGAQARILIDTHLISVIDTLMKDAYSKLWRSRAASCLALSEVIVGRSWDDLGGGIQRIQYDEVEFSENCGGTRLLKLFQLTIRALDDVRIAVREAGESLGRSLKSLTNSLCSPSLDNNGDSPYGFINTMQEDRKAKSSVLVASTLIPWILNVGLNQNCAEALGFSISCLLNIIEVSKPKTLEPVLPELIGTLITSMSSLEPSVLNYLQERTAGQSASGDGYNRLESMRLRMAQSSPLATALSKCMDVLKHVDVDIQKKAVSELDKALRCGAGFTTRGAAADAVSTMCSVTPKAFQFNGNSTSNPVVRLLRALYFASERERGAGAKGKMSHALGNIAKLAPPSAVRSLASKLYDRYFKASGGTNDDPSTRKAAAAALRAIAVRASNQFADGGSKDIWVRKILPLAYIGKFDEDVSSLFQEVYDEGSQVISIGKKSAFSARTEDVILPFLCQTLKHSLEDVSWKRRRIACLAIAELCKSNTLSPPPRSTDLTSEQTSIFVERCKQRSIASRDVLNICVKAIVNTRVWKGKEDLLSATSRLTSNWITFKETSDVFPIAFNAGKTDLLLGDSWFSNDHACESSTNEQDESKVVTCMETSDESGKEKGIDFSDMDEILDEDDNDQNEPLNPEGEALARPVSIYGLCMLLLEEGLPQLSSGLASEFLIYRTSALDNLSKILAVMNSERFPVLALLHQAITPRLLEVMKCANEDAIPPVLVSKCFKCFGFTLFDNIGNNHSDSNELNLLSISRVLRMNCDLLHQSAWTIREASALCAASLVRNASIQVLSNIEVSEEIMTAASLTLKDKKFWRVRMAGLSIIEAFSERSTKDDNLLFEAMLPMKERFFAVARACVDDKQSEVAAKASRIIAILSSW</sequence>
<evidence type="ECO:0000256" key="4">
    <source>
        <dbReference type="ARBA" id="ARBA00022942"/>
    </source>
</evidence>
<feature type="domain" description="Proteasome component Ecm29 N-terminal" evidence="6">
    <location>
        <begin position="76"/>
        <end position="367"/>
    </location>
</feature>
<evidence type="ECO:0000259" key="7">
    <source>
        <dbReference type="Pfam" id="PF24492"/>
    </source>
</evidence>
<feature type="region of interest" description="Disordered" evidence="5">
    <location>
        <begin position="203"/>
        <end position="233"/>
    </location>
</feature>
<name>A0AAD3H7L9_9STRA</name>
<keyword evidence="2" id="KW-0963">Cytoplasm</keyword>
<evidence type="ECO:0000256" key="1">
    <source>
        <dbReference type="ARBA" id="ARBA00004496"/>
    </source>
</evidence>
<dbReference type="GO" id="GO:0005634">
    <property type="term" value="C:nucleus"/>
    <property type="evidence" value="ECO:0007669"/>
    <property type="project" value="TreeGrafter"/>
</dbReference>
<dbReference type="GO" id="GO:0060090">
    <property type="term" value="F:molecular adaptor activity"/>
    <property type="evidence" value="ECO:0007669"/>
    <property type="project" value="InterPro"/>
</dbReference>
<evidence type="ECO:0000256" key="3">
    <source>
        <dbReference type="ARBA" id="ARBA00022737"/>
    </source>
</evidence>
<accession>A0AAD3H7L9</accession>
<gene>
    <name evidence="8" type="ORF">CTEN210_09459</name>
</gene>
<comment type="caution">
    <text evidence="8">The sequence shown here is derived from an EMBL/GenBank/DDBJ whole genome shotgun (WGS) entry which is preliminary data.</text>
</comment>
<feature type="domain" description="Proteasome adapter and scaffold protein ECM29 HEAT-repeat" evidence="7">
    <location>
        <begin position="1595"/>
        <end position="1770"/>
    </location>
</feature>
<evidence type="ECO:0000313" key="9">
    <source>
        <dbReference type="Proteomes" id="UP001054902"/>
    </source>
</evidence>
<dbReference type="PANTHER" id="PTHR23346:SF19">
    <property type="entry name" value="PROTEASOME ADAPTER AND SCAFFOLD PROTEIN ECM29"/>
    <property type="match status" value="1"/>
</dbReference>